<sequence>MSLFKGAISWFTVPVLSLSEPVTAVDSVDAGDDVEEIVVTARKREEAINKIPSALTQIDADAIKNAGAVSLKDIAGLIPNLTTTNGQGMGATTALFIRGIGQNDSLQTFEQGVTTYVDGVPYPRMQGLFLQLFDVDSIEVLRGPQGTLFGKNAVGGAVNITTKSAGDKLEGELEALIGEASHKQISAFLSAPMSDRIGMSASLFYSHRDGFYQDIKTGKDYSDDDSFTARVKMDIQASEALSIRLAADLTDMELAPPGQRAEDDVFITDLVFGTVLAQAAPTQEFDGRLELSIDDDANETFNQKGLAATIDWTMTDQWQLRSVTAYKEMTSTINWDLDGTALVIADVMARWDQDQFSEEINLNYKGDQLDAVFGLYYLTEESAGRQFSDLKDLVQVAGTSFGLSQPGEDVHKTSSYAAFAHLSYSVSDHLSMEAGLRWSRDEKSFYRVSTQQLNGVVTGQFTFNGSDNWNSLTPSVALSYQVNDKVTFYSRIAKGFRSGGFNGRLSSLGDSEPYKPENVWSYESGLKYVAPNIRMNMAAFYNDYTDFQARISRLADLTDPTVGFDNPTVNAADLKIYGLEGDVTATLGPLSLIFTGGYLHSEYGEFVDDSGDRSSNTPVFSPKLTVGITASYKMDLAQGRTVSFSGSLKHRSGYFASVENTDKLYQPAYQHINIGVEWQSTNGLYIRAGIRNVTDKIVLQGGLEFRSLGNIQTGYYGAPRTWYSAVGYKF</sequence>
<evidence type="ECO:0000256" key="3">
    <source>
        <dbReference type="ARBA" id="ARBA00022452"/>
    </source>
</evidence>
<evidence type="ECO:0000256" key="6">
    <source>
        <dbReference type="ARBA" id="ARBA00023004"/>
    </source>
</evidence>
<dbReference type="Pfam" id="PF07715">
    <property type="entry name" value="Plug"/>
    <property type="match status" value="1"/>
</dbReference>
<comment type="similarity">
    <text evidence="11 12">Belongs to the TonB-dependent receptor family.</text>
</comment>
<keyword evidence="10 11" id="KW-0998">Cell outer membrane</keyword>
<dbReference type="EMBL" id="CP123872">
    <property type="protein sequence ID" value="WND03630.1"/>
    <property type="molecule type" value="Genomic_DNA"/>
</dbReference>
<evidence type="ECO:0000256" key="10">
    <source>
        <dbReference type="ARBA" id="ARBA00023237"/>
    </source>
</evidence>
<accession>A0AA52EF73</accession>
<evidence type="ECO:0000259" key="14">
    <source>
        <dbReference type="Pfam" id="PF07715"/>
    </source>
</evidence>
<evidence type="ECO:0000256" key="5">
    <source>
        <dbReference type="ARBA" id="ARBA00022692"/>
    </source>
</evidence>
<comment type="subcellular location">
    <subcellularLocation>
        <location evidence="1 11">Cell outer membrane</location>
        <topology evidence="1 11">Multi-pass membrane protein</topology>
    </subcellularLocation>
</comment>
<dbReference type="Gene3D" id="2.40.170.20">
    <property type="entry name" value="TonB-dependent receptor, beta-barrel domain"/>
    <property type="match status" value="1"/>
</dbReference>
<evidence type="ECO:0000256" key="1">
    <source>
        <dbReference type="ARBA" id="ARBA00004571"/>
    </source>
</evidence>
<protein>
    <submittedName>
        <fullName evidence="15">TonB-dependent receptor</fullName>
    </submittedName>
</protein>
<evidence type="ECO:0000313" key="16">
    <source>
        <dbReference type="Proteomes" id="UP001268683"/>
    </source>
</evidence>
<evidence type="ECO:0000313" key="15">
    <source>
        <dbReference type="EMBL" id="WND03630.1"/>
    </source>
</evidence>
<dbReference type="Pfam" id="PF00593">
    <property type="entry name" value="TonB_dep_Rec_b-barrel"/>
    <property type="match status" value="1"/>
</dbReference>
<feature type="domain" description="TonB-dependent receptor-like beta-barrel" evidence="13">
    <location>
        <begin position="287"/>
        <end position="693"/>
    </location>
</feature>
<evidence type="ECO:0000256" key="8">
    <source>
        <dbReference type="ARBA" id="ARBA00023077"/>
    </source>
</evidence>
<proteinExistence type="inferred from homology"/>
<name>A0AA52EF73_9PROT</name>
<dbReference type="InterPro" id="IPR000531">
    <property type="entry name" value="Beta-barrel_TonB"/>
</dbReference>
<dbReference type="InterPro" id="IPR039426">
    <property type="entry name" value="TonB-dep_rcpt-like"/>
</dbReference>
<evidence type="ECO:0000256" key="2">
    <source>
        <dbReference type="ARBA" id="ARBA00022448"/>
    </source>
</evidence>
<dbReference type="GO" id="GO:0009279">
    <property type="term" value="C:cell outer membrane"/>
    <property type="evidence" value="ECO:0007669"/>
    <property type="project" value="UniProtKB-SubCell"/>
</dbReference>
<keyword evidence="9 11" id="KW-0472">Membrane</keyword>
<keyword evidence="6" id="KW-0408">Iron</keyword>
<dbReference type="Proteomes" id="UP001268683">
    <property type="component" value="Chromosome"/>
</dbReference>
<keyword evidence="16" id="KW-1185">Reference proteome</keyword>
<dbReference type="InterPro" id="IPR036942">
    <property type="entry name" value="Beta-barrel_TonB_sf"/>
</dbReference>
<keyword evidence="8 12" id="KW-0798">TonB box</keyword>
<evidence type="ECO:0000256" key="12">
    <source>
        <dbReference type="RuleBase" id="RU003357"/>
    </source>
</evidence>
<keyword evidence="5 11" id="KW-0812">Transmembrane</keyword>
<evidence type="ECO:0000256" key="9">
    <source>
        <dbReference type="ARBA" id="ARBA00023136"/>
    </source>
</evidence>
<keyword evidence="15" id="KW-0675">Receptor</keyword>
<reference evidence="15" key="1">
    <citation type="submission" date="2023-04" db="EMBL/GenBank/DDBJ databases">
        <title>Complete genome sequence of Temperatibacter marinus.</title>
        <authorList>
            <person name="Rong J.-C."/>
            <person name="Yi M.-L."/>
            <person name="Zhao Q."/>
        </authorList>
    </citation>
    <scope>NUCLEOTIDE SEQUENCE</scope>
    <source>
        <strain evidence="15">NBRC 110045</strain>
    </source>
</reference>
<organism evidence="15 16">
    <name type="scientific">Temperatibacter marinus</name>
    <dbReference type="NCBI Taxonomy" id="1456591"/>
    <lineage>
        <taxon>Bacteria</taxon>
        <taxon>Pseudomonadati</taxon>
        <taxon>Pseudomonadota</taxon>
        <taxon>Alphaproteobacteria</taxon>
        <taxon>Kordiimonadales</taxon>
        <taxon>Temperatibacteraceae</taxon>
        <taxon>Temperatibacter</taxon>
    </lineage>
</organism>
<evidence type="ECO:0000256" key="11">
    <source>
        <dbReference type="PROSITE-ProRule" id="PRU01360"/>
    </source>
</evidence>
<evidence type="ECO:0000256" key="7">
    <source>
        <dbReference type="ARBA" id="ARBA00023065"/>
    </source>
</evidence>
<dbReference type="PANTHER" id="PTHR32552:SF81">
    <property type="entry name" value="TONB-DEPENDENT OUTER MEMBRANE RECEPTOR"/>
    <property type="match status" value="1"/>
</dbReference>
<dbReference type="GO" id="GO:0006826">
    <property type="term" value="P:iron ion transport"/>
    <property type="evidence" value="ECO:0007669"/>
    <property type="project" value="UniProtKB-KW"/>
</dbReference>
<dbReference type="PANTHER" id="PTHR32552">
    <property type="entry name" value="FERRICHROME IRON RECEPTOR-RELATED"/>
    <property type="match status" value="1"/>
</dbReference>
<keyword evidence="4" id="KW-0410">Iron transport</keyword>
<dbReference type="AlphaFoldDB" id="A0AA52EF73"/>
<dbReference type="PROSITE" id="PS52016">
    <property type="entry name" value="TONB_DEPENDENT_REC_3"/>
    <property type="match status" value="1"/>
</dbReference>
<keyword evidence="3 11" id="KW-1134">Transmembrane beta strand</keyword>
<keyword evidence="2 11" id="KW-0813">Transport</keyword>
<dbReference type="RefSeq" id="WP_310799483.1">
    <property type="nucleotide sequence ID" value="NZ_CP123872.1"/>
</dbReference>
<feature type="domain" description="TonB-dependent receptor plug" evidence="14">
    <location>
        <begin position="49"/>
        <end position="157"/>
    </location>
</feature>
<evidence type="ECO:0000256" key="4">
    <source>
        <dbReference type="ARBA" id="ARBA00022496"/>
    </source>
</evidence>
<keyword evidence="7" id="KW-0406">Ion transport</keyword>
<evidence type="ECO:0000259" key="13">
    <source>
        <dbReference type="Pfam" id="PF00593"/>
    </source>
</evidence>
<dbReference type="KEGG" id="tmk:QGN29_04485"/>
<dbReference type="SUPFAM" id="SSF56935">
    <property type="entry name" value="Porins"/>
    <property type="match status" value="1"/>
</dbReference>
<dbReference type="CDD" id="cd01347">
    <property type="entry name" value="ligand_gated_channel"/>
    <property type="match status" value="1"/>
</dbReference>
<dbReference type="InterPro" id="IPR012910">
    <property type="entry name" value="Plug_dom"/>
</dbReference>
<gene>
    <name evidence="15" type="ORF">QGN29_04485</name>
</gene>